<keyword evidence="3" id="KW-0106">Calcium</keyword>
<keyword evidence="4" id="KW-1015">Disulfide bond</keyword>
<dbReference type="EMBL" id="QRJR01000060">
    <property type="protein sequence ID" value="RHH37923.1"/>
    <property type="molecule type" value="Genomic_DNA"/>
</dbReference>
<evidence type="ECO:0000313" key="6">
    <source>
        <dbReference type="EMBL" id="RHH37923.1"/>
    </source>
</evidence>
<dbReference type="Pfam" id="PF08522">
    <property type="entry name" value="BT_3987-like_N"/>
    <property type="match status" value="1"/>
</dbReference>
<dbReference type="RefSeq" id="WP_115484507.1">
    <property type="nucleotide sequence ID" value="NZ_BAABYV010000001.1"/>
</dbReference>
<comment type="caution">
    <text evidence="6">The sequence shown here is derived from an EMBL/GenBank/DDBJ whole genome shotgun (WGS) entry which is preliminary data.</text>
</comment>
<dbReference type="InterPro" id="IPR013728">
    <property type="entry name" value="BT_3987-like_N"/>
</dbReference>
<evidence type="ECO:0000256" key="4">
    <source>
        <dbReference type="ARBA" id="ARBA00023157"/>
    </source>
</evidence>
<gene>
    <name evidence="6" type="ORF">DW206_26740</name>
</gene>
<dbReference type="AlphaFoldDB" id="A0A3E5HWS8"/>
<organism evidence="6 7">
    <name type="scientific">Bacteroides ovatus</name>
    <dbReference type="NCBI Taxonomy" id="28116"/>
    <lineage>
        <taxon>Bacteria</taxon>
        <taxon>Pseudomonadati</taxon>
        <taxon>Bacteroidota</taxon>
        <taxon>Bacteroidia</taxon>
        <taxon>Bacteroidales</taxon>
        <taxon>Bacteroidaceae</taxon>
        <taxon>Bacteroides</taxon>
    </lineage>
</organism>
<feature type="domain" description="BT-3987-like N-terminal" evidence="5">
    <location>
        <begin position="30"/>
        <end position="147"/>
    </location>
</feature>
<dbReference type="SUPFAM" id="SSF49899">
    <property type="entry name" value="Concanavalin A-like lectins/glucanases"/>
    <property type="match status" value="1"/>
</dbReference>
<dbReference type="Proteomes" id="UP000283329">
    <property type="component" value="Unassembled WGS sequence"/>
</dbReference>
<dbReference type="InterPro" id="IPR051360">
    <property type="entry name" value="Neuronal_Pentraxin_Related"/>
</dbReference>
<evidence type="ECO:0000256" key="3">
    <source>
        <dbReference type="ARBA" id="ARBA00022837"/>
    </source>
</evidence>
<dbReference type="PROSITE" id="PS51257">
    <property type="entry name" value="PROKAR_LIPOPROTEIN"/>
    <property type="match status" value="1"/>
</dbReference>
<protein>
    <submittedName>
        <fullName evidence="6">DUF1735 domain-containing protein</fullName>
    </submittedName>
</protein>
<accession>A0A3E5HWS8</accession>
<evidence type="ECO:0000259" key="5">
    <source>
        <dbReference type="Pfam" id="PF08522"/>
    </source>
</evidence>
<dbReference type="Gene3D" id="2.60.40.1740">
    <property type="entry name" value="hypothetical protein (bacova_03559)"/>
    <property type="match status" value="1"/>
</dbReference>
<dbReference type="Pfam" id="PF13385">
    <property type="entry name" value="Laminin_G_3"/>
    <property type="match status" value="1"/>
</dbReference>
<dbReference type="Gene3D" id="2.60.120.200">
    <property type="match status" value="1"/>
</dbReference>
<keyword evidence="2" id="KW-0479">Metal-binding</keyword>
<dbReference type="PANTHER" id="PTHR19277:SF125">
    <property type="entry name" value="B6"/>
    <property type="match status" value="1"/>
</dbReference>
<name>A0A3E5HWS8_BACOV</name>
<proteinExistence type="predicted"/>
<dbReference type="GO" id="GO:0005975">
    <property type="term" value="P:carbohydrate metabolic process"/>
    <property type="evidence" value="ECO:0007669"/>
    <property type="project" value="UniProtKB-ARBA"/>
</dbReference>
<dbReference type="GO" id="GO:0004553">
    <property type="term" value="F:hydrolase activity, hydrolyzing O-glycosyl compounds"/>
    <property type="evidence" value="ECO:0007669"/>
    <property type="project" value="UniProtKB-ARBA"/>
</dbReference>
<reference evidence="6 7" key="1">
    <citation type="submission" date="2018-08" db="EMBL/GenBank/DDBJ databases">
        <title>A genome reference for cultivated species of the human gut microbiota.</title>
        <authorList>
            <person name="Zou Y."/>
            <person name="Xue W."/>
            <person name="Luo G."/>
        </authorList>
    </citation>
    <scope>NUCLEOTIDE SEQUENCE [LARGE SCALE GENOMIC DNA]</scope>
    <source>
        <strain evidence="6 7">AM17-48</strain>
    </source>
</reference>
<dbReference type="PANTHER" id="PTHR19277">
    <property type="entry name" value="PENTRAXIN"/>
    <property type="match status" value="1"/>
</dbReference>
<sequence length="390" mass="43699">MKLNKLIMTMFAAFSITLTGCQDNEDEQHYDNKLFLSTAAFTQEVLFKAGDMNVEKGLSVAIAKPEAHDIKVTMAPAPELLDTYRNAYYDEAAILLPKEHYVMNERTVIIKAGAVSSNVLPIQFVNTGELDADVTYVLPVTIQSVEGIEVLQSAKNYYYVFRGASLINVVCNLSENRAYPDFNDDARFNNMTENTLEMLFNASQLKSEISTLMGIEGKYLLRIGDAGVPSNQLQLSTSNGNLTNSDLQFDSNKWYHVAVTFKEGETKIYIDGVEKASKKYSRLNTVSLGTKHSDESGGQARCFWIGYSYNEQRSFNGSVAEARIWNRALSAEEIQAVNHFYTVDPTSEGLIAYWKFDEGEGQTVKDHSSSGYNLTIENLPKWEFVTLPEK</sequence>
<dbReference type="GO" id="GO:0046872">
    <property type="term" value="F:metal ion binding"/>
    <property type="evidence" value="ECO:0007669"/>
    <property type="project" value="UniProtKB-KW"/>
</dbReference>
<comment type="cofactor">
    <cofactor evidence="1">
        <name>Ca(2+)</name>
        <dbReference type="ChEBI" id="CHEBI:29108"/>
    </cofactor>
</comment>
<evidence type="ECO:0000313" key="7">
    <source>
        <dbReference type="Proteomes" id="UP000283329"/>
    </source>
</evidence>
<evidence type="ECO:0000256" key="1">
    <source>
        <dbReference type="ARBA" id="ARBA00001913"/>
    </source>
</evidence>
<dbReference type="InterPro" id="IPR013320">
    <property type="entry name" value="ConA-like_dom_sf"/>
</dbReference>
<evidence type="ECO:0000256" key="2">
    <source>
        <dbReference type="ARBA" id="ARBA00022723"/>
    </source>
</evidence>